<dbReference type="PIRSF" id="PIRSF038994">
    <property type="entry name" value="NagA"/>
    <property type="match status" value="1"/>
</dbReference>
<dbReference type="Gene3D" id="3.20.20.140">
    <property type="entry name" value="Metal-dependent hydrolases"/>
    <property type="match status" value="1"/>
</dbReference>
<protein>
    <submittedName>
        <fullName evidence="7">N-acetylglucosamine-6-phosphate deacetylase</fullName>
        <ecNumber evidence="7">3.5.1.25</ecNumber>
    </submittedName>
</protein>
<dbReference type="Pfam" id="PF01979">
    <property type="entry name" value="Amidohydro_1"/>
    <property type="match status" value="1"/>
</dbReference>
<evidence type="ECO:0000313" key="7">
    <source>
        <dbReference type="EMBL" id="MCM2436357.1"/>
    </source>
</evidence>
<reference evidence="7" key="1">
    <citation type="submission" date="2021-04" db="EMBL/GenBank/DDBJ databases">
        <title>Taxonomic assessment of Weissella genus.</title>
        <authorList>
            <person name="Fanelli F."/>
            <person name="Chieffi D."/>
            <person name="Dell'Aquila A."/>
            <person name="Gyu-Sung C."/>
            <person name="Franz C.M.A.P."/>
            <person name="Fusco V."/>
        </authorList>
    </citation>
    <scope>NUCLEOTIDE SEQUENCE</scope>
    <source>
        <strain evidence="7">LMG 25373</strain>
    </source>
</reference>
<dbReference type="InterPro" id="IPR011059">
    <property type="entry name" value="Metal-dep_hydrolase_composite"/>
</dbReference>
<evidence type="ECO:0000259" key="6">
    <source>
        <dbReference type="Pfam" id="PF01979"/>
    </source>
</evidence>
<dbReference type="PANTHER" id="PTHR11113">
    <property type="entry name" value="N-ACETYLGLUCOSAMINE-6-PHOSPHATE DEACETYLASE"/>
    <property type="match status" value="1"/>
</dbReference>
<dbReference type="GO" id="GO:0008448">
    <property type="term" value="F:N-acetylglucosamine-6-phosphate deacetylase activity"/>
    <property type="evidence" value="ECO:0007669"/>
    <property type="project" value="UniProtKB-EC"/>
</dbReference>
<dbReference type="NCBIfam" id="TIGR00221">
    <property type="entry name" value="nagA"/>
    <property type="match status" value="1"/>
</dbReference>
<evidence type="ECO:0000256" key="3">
    <source>
        <dbReference type="ARBA" id="ARBA00022801"/>
    </source>
</evidence>
<organism evidence="7 8">
    <name type="scientific">Periweissella beninensis</name>
    <dbReference type="NCBI Taxonomy" id="504936"/>
    <lineage>
        <taxon>Bacteria</taxon>
        <taxon>Bacillati</taxon>
        <taxon>Bacillota</taxon>
        <taxon>Bacilli</taxon>
        <taxon>Lactobacillales</taxon>
        <taxon>Lactobacillaceae</taxon>
        <taxon>Periweissella</taxon>
    </lineage>
</organism>
<evidence type="ECO:0000256" key="1">
    <source>
        <dbReference type="ARBA" id="ARBA00010716"/>
    </source>
</evidence>
<keyword evidence="2" id="KW-0479">Metal-binding</keyword>
<dbReference type="CDD" id="cd00854">
    <property type="entry name" value="NagA"/>
    <property type="match status" value="1"/>
</dbReference>
<comment type="similarity">
    <text evidence="1 5">Belongs to the metallo-dependent hydrolases superfamily. NagA family.</text>
</comment>
<dbReference type="InterPro" id="IPR032466">
    <property type="entry name" value="Metal_Hydrolase"/>
</dbReference>
<proteinExistence type="inferred from homology"/>
<dbReference type="EMBL" id="JAGMVS010000001">
    <property type="protein sequence ID" value="MCM2436357.1"/>
    <property type="molecule type" value="Genomic_DNA"/>
</dbReference>
<evidence type="ECO:0000256" key="4">
    <source>
        <dbReference type="ARBA" id="ARBA00023277"/>
    </source>
</evidence>
<evidence type="ECO:0000256" key="5">
    <source>
        <dbReference type="PIRNR" id="PIRNR038994"/>
    </source>
</evidence>
<evidence type="ECO:0000313" key="8">
    <source>
        <dbReference type="Proteomes" id="UP001057481"/>
    </source>
</evidence>
<dbReference type="RefSeq" id="WP_205144382.1">
    <property type="nucleotide sequence ID" value="NZ_JAFBDN010000039.1"/>
</dbReference>
<keyword evidence="4 5" id="KW-0119">Carbohydrate metabolism</keyword>
<keyword evidence="3 5" id="KW-0378">Hydrolase</keyword>
<sequence>MAIVLKHIKIYTGLRVIEDAYIRFEKVIKDIGRIEEYTPLASDETIICDDDIIVPGFIDVHTHGAYGFDTMDGDAKKLATMVNLIGANEGVTTIFPTSMTQSDAKISQAMIAIDKATALTNLIGGVHLEGPFVNPVYKGAQPEKYMLDPAINMLDHWNKLSGNRIKLVTYAPERHGAREFEKYALNSGIIPSIGHSDATRNILKESQATHITHLYNAQRGIGHREPGVTGHAMLERYINAELIVDGFHVVPDMVKFAVNVKGIDHIQLITDSMRAKGLNEGESELGGQKVIVKDKQARLLDGHLAGSVLTYDDAFRNIIKFTDIGIEDAVKMTSGNQAQEFKLLDKGCLEIGKDADLNIFNKELELLATYSYGQKLRKNG</sequence>
<name>A0ABT0VIY2_9LACO</name>
<accession>A0ABT0VIY2</accession>
<evidence type="ECO:0000256" key="2">
    <source>
        <dbReference type="ARBA" id="ARBA00022723"/>
    </source>
</evidence>
<dbReference type="EC" id="3.5.1.25" evidence="7"/>
<gene>
    <name evidence="7" type="primary">nagA</name>
    <name evidence="7" type="ORF">KAK10_00025</name>
</gene>
<dbReference type="SUPFAM" id="SSF51338">
    <property type="entry name" value="Composite domain of metallo-dependent hydrolases"/>
    <property type="match status" value="1"/>
</dbReference>
<comment type="caution">
    <text evidence="7">The sequence shown here is derived from an EMBL/GenBank/DDBJ whole genome shotgun (WGS) entry which is preliminary data.</text>
</comment>
<dbReference type="InterPro" id="IPR003764">
    <property type="entry name" value="GlcNAc_6-P_deAcase"/>
</dbReference>
<dbReference type="InterPro" id="IPR006680">
    <property type="entry name" value="Amidohydro-rel"/>
</dbReference>
<keyword evidence="8" id="KW-1185">Reference proteome</keyword>
<dbReference type="Proteomes" id="UP001057481">
    <property type="component" value="Unassembled WGS sequence"/>
</dbReference>
<dbReference type="SUPFAM" id="SSF51556">
    <property type="entry name" value="Metallo-dependent hydrolases"/>
    <property type="match status" value="1"/>
</dbReference>
<dbReference type="PANTHER" id="PTHR11113:SF14">
    <property type="entry name" value="N-ACETYLGLUCOSAMINE-6-PHOSPHATE DEACETYLASE"/>
    <property type="match status" value="1"/>
</dbReference>
<feature type="domain" description="Amidohydrolase-related" evidence="6">
    <location>
        <begin position="52"/>
        <end position="365"/>
    </location>
</feature>
<dbReference type="Gene3D" id="2.30.40.10">
    <property type="entry name" value="Urease, subunit C, domain 1"/>
    <property type="match status" value="1"/>
</dbReference>